<name>A0ABV3GLH5_MICGL</name>
<dbReference type="Proteomes" id="UP001551675">
    <property type="component" value="Unassembled WGS sequence"/>
</dbReference>
<feature type="domain" description="ThuA-like" evidence="1">
    <location>
        <begin position="2"/>
        <end position="228"/>
    </location>
</feature>
<dbReference type="Pfam" id="PF06283">
    <property type="entry name" value="ThuA"/>
    <property type="match status" value="1"/>
</dbReference>
<organism evidence="2 3">
    <name type="scientific">Microtetraspora glauca</name>
    <dbReference type="NCBI Taxonomy" id="1996"/>
    <lineage>
        <taxon>Bacteria</taxon>
        <taxon>Bacillati</taxon>
        <taxon>Actinomycetota</taxon>
        <taxon>Actinomycetes</taxon>
        <taxon>Streptosporangiales</taxon>
        <taxon>Streptosporangiaceae</taxon>
        <taxon>Microtetraspora</taxon>
    </lineage>
</organism>
<dbReference type="EMBL" id="JBFALK010000016">
    <property type="protein sequence ID" value="MEV0972473.1"/>
    <property type="molecule type" value="Genomic_DNA"/>
</dbReference>
<dbReference type="InterPro" id="IPR029062">
    <property type="entry name" value="Class_I_gatase-like"/>
</dbReference>
<dbReference type="Gene3D" id="3.40.50.880">
    <property type="match status" value="1"/>
</dbReference>
<keyword evidence="3" id="KW-1185">Reference proteome</keyword>
<evidence type="ECO:0000313" key="3">
    <source>
        <dbReference type="Proteomes" id="UP001551675"/>
    </source>
</evidence>
<dbReference type="PANTHER" id="PTHR40469:SF2">
    <property type="entry name" value="GALACTOSE-BINDING DOMAIN-LIKE SUPERFAMILY PROTEIN"/>
    <property type="match status" value="1"/>
</dbReference>
<gene>
    <name evidence="2" type="ORF">AB0I59_28055</name>
</gene>
<proteinExistence type="predicted"/>
<evidence type="ECO:0000313" key="2">
    <source>
        <dbReference type="EMBL" id="MEV0972473.1"/>
    </source>
</evidence>
<evidence type="ECO:0000259" key="1">
    <source>
        <dbReference type="Pfam" id="PF06283"/>
    </source>
</evidence>
<accession>A0ABV3GLH5</accession>
<dbReference type="SUPFAM" id="SSF52317">
    <property type="entry name" value="Class I glutamine amidotransferase-like"/>
    <property type="match status" value="1"/>
</dbReference>
<protein>
    <submittedName>
        <fullName evidence="2">ThuA domain-containing protein</fullName>
    </submittedName>
</protein>
<comment type="caution">
    <text evidence="2">The sequence shown here is derived from an EMBL/GenBank/DDBJ whole genome shotgun (WGS) entry which is preliminary data.</text>
</comment>
<dbReference type="InterPro" id="IPR029010">
    <property type="entry name" value="ThuA-like"/>
</dbReference>
<reference evidence="2 3" key="1">
    <citation type="submission" date="2024-06" db="EMBL/GenBank/DDBJ databases">
        <title>The Natural Products Discovery Center: Release of the First 8490 Sequenced Strains for Exploring Actinobacteria Biosynthetic Diversity.</title>
        <authorList>
            <person name="Kalkreuter E."/>
            <person name="Kautsar S.A."/>
            <person name="Yang D."/>
            <person name="Bader C.D."/>
            <person name="Teijaro C.N."/>
            <person name="Fluegel L."/>
            <person name="Davis C.M."/>
            <person name="Simpson J.R."/>
            <person name="Lauterbach L."/>
            <person name="Steele A.D."/>
            <person name="Gui C."/>
            <person name="Meng S."/>
            <person name="Li G."/>
            <person name="Viehrig K."/>
            <person name="Ye F."/>
            <person name="Su P."/>
            <person name="Kiefer A.F."/>
            <person name="Nichols A."/>
            <person name="Cepeda A.J."/>
            <person name="Yan W."/>
            <person name="Fan B."/>
            <person name="Jiang Y."/>
            <person name="Adhikari A."/>
            <person name="Zheng C.-J."/>
            <person name="Schuster L."/>
            <person name="Cowan T.M."/>
            <person name="Smanski M.J."/>
            <person name="Chevrette M.G."/>
            <person name="De Carvalho L.P.S."/>
            <person name="Shen B."/>
        </authorList>
    </citation>
    <scope>NUCLEOTIDE SEQUENCE [LARGE SCALE GENOMIC DNA]</scope>
    <source>
        <strain evidence="2 3">NPDC050100</strain>
    </source>
</reference>
<dbReference type="RefSeq" id="WP_061252624.1">
    <property type="nucleotide sequence ID" value="NZ_JBFALK010000016.1"/>
</dbReference>
<sequence>MRAVVLSGGLTHDFPATTACLVDLLSGQGFSAEVHTGVDAVLHALPGAALLVVNALRWTMNGPGTPDRYRRFAEAEGASPSASARAGLAAHLEAGGGVLGLHTASICFDDWPEWGRTLGGAWAWGRSHHPPIGPAVEVRPSGGHELVDGLDPFTVVDEVYGDLDLAPGIVPLLTARQPMGPDTDTEHPLLWAREHGGGRVVYDALGHHPPSYEVPEHREILRRAVRWTTHG</sequence>
<dbReference type="PANTHER" id="PTHR40469">
    <property type="entry name" value="SECRETED GLYCOSYL HYDROLASE"/>
    <property type="match status" value="1"/>
</dbReference>